<sequence>MTLDPFYLIVGRATWIDRLAPLGLKLVQLRVKDMEGEALLHEIITAKAAADRFGVTLVINDHWQAAIEAGCQWVHLGQEDLLEADRAAIRAAGLKLGLSSHDGPELEAALAADPDYIALGPIFPTTAKQLKWEAQGLEKLRTWKKKIGEMPLVAIGGLTPERAVAALEHGADSAAVITDVVGAEDPDARTRQWLDATKRWR</sequence>
<evidence type="ECO:0000256" key="2">
    <source>
        <dbReference type="ARBA" id="ARBA00022977"/>
    </source>
</evidence>
<dbReference type="NCBIfam" id="NF000734">
    <property type="entry name" value="PRK00043.1-5"/>
    <property type="match status" value="1"/>
</dbReference>
<reference evidence="4" key="1">
    <citation type="journal article" date="2014" name="Int. J. Syst. Evol. Microbiol.">
        <title>Complete genome sequence of Corynebacterium casei LMG S-19264T (=DSM 44701T), isolated from a smear-ripened cheese.</title>
        <authorList>
            <consortium name="US DOE Joint Genome Institute (JGI-PGF)"/>
            <person name="Walter F."/>
            <person name="Albersmeier A."/>
            <person name="Kalinowski J."/>
            <person name="Ruckert C."/>
        </authorList>
    </citation>
    <scope>NUCLEOTIDE SEQUENCE</scope>
    <source>
        <strain evidence="4">CGMCC 1.12426</strain>
    </source>
</reference>
<dbReference type="CDD" id="cd00564">
    <property type="entry name" value="TMP_TenI"/>
    <property type="match status" value="1"/>
</dbReference>
<organism evidence="4 5">
    <name type="scientific">Roseibium aquae</name>
    <dbReference type="NCBI Taxonomy" id="1323746"/>
    <lineage>
        <taxon>Bacteria</taxon>
        <taxon>Pseudomonadati</taxon>
        <taxon>Pseudomonadota</taxon>
        <taxon>Alphaproteobacteria</taxon>
        <taxon>Hyphomicrobiales</taxon>
        <taxon>Stappiaceae</taxon>
        <taxon>Roseibium</taxon>
    </lineage>
</organism>
<comment type="pathway">
    <text evidence="1">Cofactor biosynthesis; thiamine diphosphate biosynthesis.</text>
</comment>
<dbReference type="EMBL" id="BMFA01000013">
    <property type="protein sequence ID" value="GGB60723.1"/>
    <property type="molecule type" value="Genomic_DNA"/>
</dbReference>
<dbReference type="GO" id="GO:0004789">
    <property type="term" value="F:thiamine-phosphate diphosphorylase activity"/>
    <property type="evidence" value="ECO:0007669"/>
    <property type="project" value="TreeGrafter"/>
</dbReference>
<accession>A0A916TMX1</accession>
<protein>
    <submittedName>
        <fullName evidence="4">Thiamine-phosphate synthase</fullName>
    </submittedName>
</protein>
<dbReference type="AlphaFoldDB" id="A0A916TMX1"/>
<keyword evidence="5" id="KW-1185">Reference proteome</keyword>
<dbReference type="InterPro" id="IPR022998">
    <property type="entry name" value="ThiamineP_synth_TenI"/>
</dbReference>
<dbReference type="InterPro" id="IPR036206">
    <property type="entry name" value="ThiamineP_synth_sf"/>
</dbReference>
<dbReference type="GO" id="GO:0009228">
    <property type="term" value="P:thiamine biosynthetic process"/>
    <property type="evidence" value="ECO:0007669"/>
    <property type="project" value="UniProtKB-KW"/>
</dbReference>
<evidence type="ECO:0000313" key="4">
    <source>
        <dbReference type="EMBL" id="GGB60723.1"/>
    </source>
</evidence>
<keyword evidence="2" id="KW-0784">Thiamine biosynthesis</keyword>
<dbReference type="RefSeq" id="WP_150497527.1">
    <property type="nucleotide sequence ID" value="NZ_BMFA01000013.1"/>
</dbReference>
<reference evidence="4" key="2">
    <citation type="submission" date="2020-09" db="EMBL/GenBank/DDBJ databases">
        <authorList>
            <person name="Sun Q."/>
            <person name="Zhou Y."/>
        </authorList>
    </citation>
    <scope>NUCLEOTIDE SEQUENCE</scope>
    <source>
        <strain evidence="4">CGMCC 1.12426</strain>
    </source>
</reference>
<dbReference type="InterPro" id="IPR013785">
    <property type="entry name" value="Aldolase_TIM"/>
</dbReference>
<gene>
    <name evidence="4" type="primary">thiE</name>
    <name evidence="4" type="ORF">GCM10011316_35930</name>
</gene>
<dbReference type="Pfam" id="PF02581">
    <property type="entry name" value="TMP-TENI"/>
    <property type="match status" value="1"/>
</dbReference>
<evidence type="ECO:0000313" key="5">
    <source>
        <dbReference type="Proteomes" id="UP000605148"/>
    </source>
</evidence>
<dbReference type="Proteomes" id="UP000605148">
    <property type="component" value="Unassembled WGS sequence"/>
</dbReference>
<evidence type="ECO:0000259" key="3">
    <source>
        <dbReference type="Pfam" id="PF02581"/>
    </source>
</evidence>
<dbReference type="Gene3D" id="3.20.20.70">
    <property type="entry name" value="Aldolase class I"/>
    <property type="match status" value="1"/>
</dbReference>
<dbReference type="PANTHER" id="PTHR20857:SF15">
    <property type="entry name" value="THIAMINE-PHOSPHATE SYNTHASE"/>
    <property type="match status" value="1"/>
</dbReference>
<dbReference type="OrthoDB" id="9794842at2"/>
<feature type="domain" description="Thiamine phosphate synthase/TenI" evidence="3">
    <location>
        <begin position="13"/>
        <end position="179"/>
    </location>
</feature>
<name>A0A916TMX1_9HYPH</name>
<dbReference type="PANTHER" id="PTHR20857">
    <property type="entry name" value="THIAMINE-PHOSPHATE PYROPHOSPHORYLASE"/>
    <property type="match status" value="1"/>
</dbReference>
<dbReference type="GO" id="GO:0005737">
    <property type="term" value="C:cytoplasm"/>
    <property type="evidence" value="ECO:0007669"/>
    <property type="project" value="TreeGrafter"/>
</dbReference>
<proteinExistence type="predicted"/>
<comment type="caution">
    <text evidence="4">The sequence shown here is derived from an EMBL/GenBank/DDBJ whole genome shotgun (WGS) entry which is preliminary data.</text>
</comment>
<dbReference type="SUPFAM" id="SSF51391">
    <property type="entry name" value="Thiamin phosphate synthase"/>
    <property type="match status" value="1"/>
</dbReference>
<evidence type="ECO:0000256" key="1">
    <source>
        <dbReference type="ARBA" id="ARBA00004948"/>
    </source>
</evidence>